<reference evidence="5 6" key="1">
    <citation type="submission" date="2014-09" db="EMBL/GenBank/DDBJ databases">
        <authorList>
            <person name="Urmite Genomes Urmite Genomes"/>
        </authorList>
    </citation>
    <scope>NUCLEOTIDE SEQUENCE [LARGE SCALE GENOMIC DNA]</scope>
    <source>
        <strain evidence="5 6">ES2</strain>
    </source>
</reference>
<evidence type="ECO:0000313" key="5">
    <source>
        <dbReference type="EMBL" id="CEG23799.1"/>
    </source>
</evidence>
<dbReference type="EMBL" id="CCXS01000001">
    <property type="protein sequence ID" value="CEG23799.1"/>
    <property type="molecule type" value="Genomic_DNA"/>
</dbReference>
<dbReference type="AlphaFoldDB" id="A0A098END3"/>
<dbReference type="Pfam" id="PF01546">
    <property type="entry name" value="Peptidase_M20"/>
    <property type="match status" value="1"/>
</dbReference>
<evidence type="ECO:0000256" key="3">
    <source>
        <dbReference type="PIRSR" id="PIRSR037238-1"/>
    </source>
</evidence>
<dbReference type="PANTHER" id="PTHR43808">
    <property type="entry name" value="ACETYLORNITHINE DEACETYLASE"/>
    <property type="match status" value="1"/>
</dbReference>
<organism evidence="5 6">
    <name type="scientific">Planococcus massiliensis</name>
    <dbReference type="NCBI Taxonomy" id="1499687"/>
    <lineage>
        <taxon>Bacteria</taxon>
        <taxon>Bacillati</taxon>
        <taxon>Bacillota</taxon>
        <taxon>Bacilli</taxon>
        <taxon>Bacillales</taxon>
        <taxon>Caryophanaceae</taxon>
        <taxon>Planococcus</taxon>
    </lineage>
</organism>
<evidence type="ECO:0000256" key="2">
    <source>
        <dbReference type="ARBA" id="ARBA00022801"/>
    </source>
</evidence>
<dbReference type="PIRSF" id="PIRSF037238">
    <property type="entry name" value="Carboxypeptidase_G2"/>
    <property type="match status" value="1"/>
</dbReference>
<evidence type="ECO:0000256" key="1">
    <source>
        <dbReference type="ARBA" id="ARBA00022723"/>
    </source>
</evidence>
<evidence type="ECO:0000259" key="4">
    <source>
        <dbReference type="Pfam" id="PF07687"/>
    </source>
</evidence>
<evidence type="ECO:0000313" key="6">
    <source>
        <dbReference type="Proteomes" id="UP000043699"/>
    </source>
</evidence>
<dbReference type="Gene3D" id="3.30.70.360">
    <property type="match status" value="1"/>
</dbReference>
<dbReference type="InterPro" id="IPR017150">
    <property type="entry name" value="Pept_M20_glutamate_carboxypep"/>
</dbReference>
<dbReference type="GO" id="GO:0004180">
    <property type="term" value="F:carboxypeptidase activity"/>
    <property type="evidence" value="ECO:0007669"/>
    <property type="project" value="UniProtKB-KW"/>
</dbReference>
<dbReference type="Gene3D" id="3.40.630.10">
    <property type="entry name" value="Zn peptidases"/>
    <property type="match status" value="1"/>
</dbReference>
<feature type="domain" description="Peptidase M20 dimerisation" evidence="4">
    <location>
        <begin position="178"/>
        <end position="270"/>
    </location>
</feature>
<dbReference type="CDD" id="cd03885">
    <property type="entry name" value="M20_CPDG2"/>
    <property type="match status" value="1"/>
</dbReference>
<feature type="active site" evidence="3">
    <location>
        <position position="84"/>
    </location>
</feature>
<dbReference type="OrthoDB" id="9783294at2"/>
<keyword evidence="1" id="KW-0479">Metal-binding</keyword>
<gene>
    <name evidence="5" type="primary">cpg2</name>
    <name evidence="5" type="ORF">BN1080_02805</name>
</gene>
<dbReference type="GO" id="GO:0046872">
    <property type="term" value="F:metal ion binding"/>
    <property type="evidence" value="ECO:0007669"/>
    <property type="project" value="UniProtKB-KW"/>
</dbReference>
<dbReference type="RefSeq" id="WP_052652765.1">
    <property type="nucleotide sequence ID" value="NZ_CCXS01000001.1"/>
</dbReference>
<dbReference type="InterPro" id="IPR050072">
    <property type="entry name" value="Peptidase_M20A"/>
</dbReference>
<keyword evidence="5" id="KW-0121">Carboxypeptidase</keyword>
<dbReference type="Proteomes" id="UP000043699">
    <property type="component" value="Unassembled WGS sequence"/>
</dbReference>
<dbReference type="SUPFAM" id="SSF53187">
    <property type="entry name" value="Zn-dependent exopeptidases"/>
    <property type="match status" value="1"/>
</dbReference>
<name>A0A098END3_9BACL</name>
<keyword evidence="6" id="KW-1185">Reference proteome</keyword>
<dbReference type="InterPro" id="IPR002933">
    <property type="entry name" value="Peptidase_M20"/>
</dbReference>
<dbReference type="InterPro" id="IPR011650">
    <property type="entry name" value="Peptidase_M20_dimer"/>
</dbReference>
<feature type="active site" description="Proton acceptor" evidence="3">
    <location>
        <position position="142"/>
    </location>
</feature>
<keyword evidence="2" id="KW-0378">Hydrolase</keyword>
<protein>
    <submittedName>
        <fullName evidence="5">Carboxypeptidase G2</fullName>
    </submittedName>
</protein>
<proteinExistence type="predicted"/>
<dbReference type="PANTHER" id="PTHR43808:SF9">
    <property type="entry name" value="BLL0789 PROTEIN"/>
    <property type="match status" value="1"/>
</dbReference>
<dbReference type="Pfam" id="PF07687">
    <property type="entry name" value="M20_dimer"/>
    <property type="match status" value="1"/>
</dbReference>
<accession>A0A098END3</accession>
<sequence>MDSVLKYMEEHQKEILEDIRYLVESDSPSLDKKTTDRCGMRIQELLERHIGNQAEVIPEKEYGNHYKLEVGEGEESVLILSHFDTVWDPGELPYRLEGDTAYGPGILDMKGGLVQGIWALKAIKELGLPLQKKIVYLFTSEEEIGSPSSRDVIRRTAEGCSAALVTEPPVVGTGALKTARKGSARYTIRFTGKSAHAGNNHHEGANALRAAARAVEYLESQTDYEKGTTINIGLVKGGGKLNVVPDSAEIGVDVRATSTSEQERIDKLIRGLKPFLEGTELTVEGDISRPPMERTEQTARLVEMAKAAGAELGLELDEASVGGASDGNITAAMGIPTIDGLGALGVGIHARNEQIVISELPKRAALIAKLLVKM</sequence>
<dbReference type="SUPFAM" id="SSF55031">
    <property type="entry name" value="Bacterial exopeptidase dimerisation domain"/>
    <property type="match status" value="1"/>
</dbReference>
<keyword evidence="5" id="KW-0645">Protease</keyword>
<dbReference type="STRING" id="1499687.BN1080_02805"/>
<dbReference type="InterPro" id="IPR036264">
    <property type="entry name" value="Bact_exopeptidase_dim_dom"/>
</dbReference>